<dbReference type="Gene3D" id="3.20.10.10">
    <property type="entry name" value="D-amino Acid Aminotransferase, subunit A, domain 2"/>
    <property type="match status" value="1"/>
</dbReference>
<evidence type="ECO:0000256" key="2">
    <source>
        <dbReference type="ARBA" id="ARBA00004824"/>
    </source>
</evidence>
<comment type="pathway">
    <text evidence="3">Amino-acid biosynthesis; L-valine biosynthesis; L-valine from pyruvate: step 4/4.</text>
</comment>
<evidence type="ECO:0000256" key="7">
    <source>
        <dbReference type="ARBA" id="ARBA00014472"/>
    </source>
</evidence>
<accession>A0A939KNP3</accession>
<evidence type="ECO:0000256" key="6">
    <source>
        <dbReference type="ARBA" id="ARBA00013053"/>
    </source>
</evidence>
<dbReference type="RefSeq" id="WP_207847400.1">
    <property type="nucleotide sequence ID" value="NZ_JAFVMH010000013.1"/>
</dbReference>
<keyword evidence="12" id="KW-0032">Aminotransferase</keyword>
<dbReference type="InterPro" id="IPR001544">
    <property type="entry name" value="Aminotrans_IV"/>
</dbReference>
<dbReference type="Proteomes" id="UP000664073">
    <property type="component" value="Unassembled WGS sequence"/>
</dbReference>
<dbReference type="InterPro" id="IPR043132">
    <property type="entry name" value="BCAT-like_C"/>
</dbReference>
<dbReference type="GO" id="GO:0009082">
    <property type="term" value="P:branched-chain amino acid biosynthetic process"/>
    <property type="evidence" value="ECO:0007669"/>
    <property type="project" value="UniProtKB-KW"/>
</dbReference>
<keyword evidence="12" id="KW-0808">Transferase</keyword>
<dbReference type="Pfam" id="PF01063">
    <property type="entry name" value="Aminotran_4"/>
    <property type="match status" value="1"/>
</dbReference>
<comment type="caution">
    <text evidence="12">The sequence shown here is derived from an EMBL/GenBank/DDBJ whole genome shotgun (WGS) entry which is preliminary data.</text>
</comment>
<evidence type="ECO:0000256" key="11">
    <source>
        <dbReference type="ARBA" id="ARBA00049229"/>
    </source>
</evidence>
<keyword evidence="13" id="KW-1185">Reference proteome</keyword>
<dbReference type="Gene3D" id="3.30.470.10">
    <property type="match status" value="1"/>
</dbReference>
<evidence type="ECO:0000256" key="8">
    <source>
        <dbReference type="ARBA" id="ARBA00023304"/>
    </source>
</evidence>
<evidence type="ECO:0000256" key="3">
    <source>
        <dbReference type="ARBA" id="ARBA00004931"/>
    </source>
</evidence>
<organism evidence="12 13">
    <name type="scientific">Acetobacter garciniae</name>
    <dbReference type="NCBI Taxonomy" id="2817435"/>
    <lineage>
        <taxon>Bacteria</taxon>
        <taxon>Pseudomonadati</taxon>
        <taxon>Pseudomonadota</taxon>
        <taxon>Alphaproteobacteria</taxon>
        <taxon>Acetobacterales</taxon>
        <taxon>Acetobacteraceae</taxon>
        <taxon>Acetobacter</taxon>
    </lineage>
</organism>
<dbReference type="PANTHER" id="PTHR42743">
    <property type="entry name" value="AMINO-ACID AMINOTRANSFERASE"/>
    <property type="match status" value="1"/>
</dbReference>
<dbReference type="AlphaFoldDB" id="A0A939KNP3"/>
<dbReference type="EC" id="2.6.1.42" evidence="6"/>
<dbReference type="InterPro" id="IPR050571">
    <property type="entry name" value="Class-IV_PLP-Dep_Aminotrnsfr"/>
</dbReference>
<evidence type="ECO:0000256" key="10">
    <source>
        <dbReference type="ARBA" id="ARBA00048798"/>
    </source>
</evidence>
<comment type="catalytic activity">
    <reaction evidence="10">
        <text>L-isoleucine + 2-oxoglutarate = (S)-3-methyl-2-oxopentanoate + L-glutamate</text>
        <dbReference type="Rhea" id="RHEA:24801"/>
        <dbReference type="ChEBI" id="CHEBI:16810"/>
        <dbReference type="ChEBI" id="CHEBI:29985"/>
        <dbReference type="ChEBI" id="CHEBI:35146"/>
        <dbReference type="ChEBI" id="CHEBI:58045"/>
        <dbReference type="EC" id="2.6.1.42"/>
    </reaction>
</comment>
<name>A0A939KNP3_9PROT</name>
<gene>
    <name evidence="12" type="ORF">J2D77_15745</name>
</gene>
<evidence type="ECO:0000313" key="13">
    <source>
        <dbReference type="Proteomes" id="UP000664073"/>
    </source>
</evidence>
<comment type="catalytic activity">
    <reaction evidence="9">
        <text>L-valine + 2-oxoglutarate = 3-methyl-2-oxobutanoate + L-glutamate</text>
        <dbReference type="Rhea" id="RHEA:24813"/>
        <dbReference type="ChEBI" id="CHEBI:11851"/>
        <dbReference type="ChEBI" id="CHEBI:16810"/>
        <dbReference type="ChEBI" id="CHEBI:29985"/>
        <dbReference type="ChEBI" id="CHEBI:57762"/>
        <dbReference type="EC" id="2.6.1.42"/>
    </reaction>
</comment>
<dbReference type="GO" id="GO:0005829">
    <property type="term" value="C:cytosol"/>
    <property type="evidence" value="ECO:0007669"/>
    <property type="project" value="TreeGrafter"/>
</dbReference>
<keyword evidence="8" id="KW-0100">Branched-chain amino acid biosynthesis</keyword>
<evidence type="ECO:0000256" key="4">
    <source>
        <dbReference type="ARBA" id="ARBA00005072"/>
    </source>
</evidence>
<evidence type="ECO:0000256" key="1">
    <source>
        <dbReference type="ARBA" id="ARBA00003109"/>
    </source>
</evidence>
<proteinExistence type="inferred from homology"/>
<dbReference type="EMBL" id="JAFVMH010000013">
    <property type="protein sequence ID" value="MBO1326603.1"/>
    <property type="molecule type" value="Genomic_DNA"/>
</dbReference>
<evidence type="ECO:0000313" key="12">
    <source>
        <dbReference type="EMBL" id="MBO1326603.1"/>
    </source>
</evidence>
<dbReference type="InterPro" id="IPR043131">
    <property type="entry name" value="BCAT-like_N"/>
</dbReference>
<comment type="similarity">
    <text evidence="5">Belongs to the class-IV pyridoxal-phosphate-dependent aminotransferase family.</text>
</comment>
<dbReference type="InterPro" id="IPR036038">
    <property type="entry name" value="Aminotransferase-like"/>
</dbReference>
<reference evidence="12" key="1">
    <citation type="submission" date="2021-03" db="EMBL/GenBank/DDBJ databases">
        <title>The complete genome sequence of Acetobacter sp. TBRC 12339.</title>
        <authorList>
            <person name="Charoenyingcharoen P."/>
            <person name="Yukphan P."/>
        </authorList>
    </citation>
    <scope>NUCLEOTIDE SEQUENCE</scope>
    <source>
        <strain evidence="12">TBRC 12339</strain>
    </source>
</reference>
<protein>
    <recommendedName>
        <fullName evidence="7">Probable branched-chain-amino-acid aminotransferase</fullName>
        <ecNumber evidence="6">2.6.1.42</ecNumber>
    </recommendedName>
</protein>
<comment type="pathway">
    <text evidence="2">Amino-acid biosynthesis; L-isoleucine biosynthesis; L-isoleucine from 2-oxobutanoate: step 4/4.</text>
</comment>
<sequence>MSIIWHNGVLCPLEQARISPMDRGYTLGDGLFETMRVRAGCVMNLYAHMRRLAEGGRVLNLAVPDTATVRQAAADLAEATGLVEGSMRLTVTRGESPRGLLPPQSGTPTMTLVASAGGFATAQVRVMTSRLIRRDETSPLSRIKSLNYLPSILARQEAERAGADDALILNLAGRVAESTVGTLVIAGDDGLLTPPVAEGALPGVARGVLMAKGLLREHPLDTEQILWAHGAWLVNTLSLKTITRLDVQVMAQDADITRQIAECLQHGE</sequence>
<evidence type="ECO:0000256" key="9">
    <source>
        <dbReference type="ARBA" id="ARBA00048212"/>
    </source>
</evidence>
<dbReference type="PANTHER" id="PTHR42743:SF11">
    <property type="entry name" value="AMINODEOXYCHORISMATE LYASE"/>
    <property type="match status" value="1"/>
</dbReference>
<evidence type="ECO:0000256" key="5">
    <source>
        <dbReference type="ARBA" id="ARBA00009320"/>
    </source>
</evidence>
<dbReference type="SUPFAM" id="SSF56752">
    <property type="entry name" value="D-aminoacid aminotransferase-like PLP-dependent enzymes"/>
    <property type="match status" value="1"/>
</dbReference>
<keyword evidence="8" id="KW-0028">Amino-acid biosynthesis</keyword>
<comment type="pathway">
    <text evidence="4">Amino-acid biosynthesis; L-leucine biosynthesis; L-leucine from 3-methyl-2-oxobutanoate: step 4/4.</text>
</comment>
<comment type="catalytic activity">
    <reaction evidence="11">
        <text>L-leucine + 2-oxoglutarate = 4-methyl-2-oxopentanoate + L-glutamate</text>
        <dbReference type="Rhea" id="RHEA:18321"/>
        <dbReference type="ChEBI" id="CHEBI:16810"/>
        <dbReference type="ChEBI" id="CHEBI:17865"/>
        <dbReference type="ChEBI" id="CHEBI:29985"/>
        <dbReference type="ChEBI" id="CHEBI:57427"/>
        <dbReference type="EC" id="2.6.1.42"/>
    </reaction>
</comment>
<comment type="function">
    <text evidence="1">Acts on leucine, isoleucine and valine.</text>
</comment>
<dbReference type="GO" id="GO:0004084">
    <property type="term" value="F:branched-chain-amino-acid transaminase activity"/>
    <property type="evidence" value="ECO:0007669"/>
    <property type="project" value="UniProtKB-EC"/>
</dbReference>